<evidence type="ECO:0000313" key="4">
    <source>
        <dbReference type="Proteomes" id="UP001253458"/>
    </source>
</evidence>
<evidence type="ECO:0000313" key="3">
    <source>
        <dbReference type="Proteomes" id="UP001249076"/>
    </source>
</evidence>
<keyword evidence="3" id="KW-1185">Reference proteome</keyword>
<gene>
    <name evidence="1" type="ORF">J2W88_000920</name>
    <name evidence="2" type="ORF">J2W93_000920</name>
</gene>
<dbReference type="Pfam" id="PF05954">
    <property type="entry name" value="Phage_GPD"/>
    <property type="match status" value="1"/>
</dbReference>
<dbReference type="EMBL" id="JAVDTS010000001">
    <property type="protein sequence ID" value="MDR6836099.1"/>
    <property type="molecule type" value="Genomic_DNA"/>
</dbReference>
<dbReference type="SUPFAM" id="SSF69279">
    <property type="entry name" value="Phage tail proteins"/>
    <property type="match status" value="1"/>
</dbReference>
<proteinExistence type="predicted"/>
<dbReference type="Proteomes" id="UP001253458">
    <property type="component" value="Unassembled WGS sequence"/>
</dbReference>
<dbReference type="EMBL" id="JAVDTL010000001">
    <property type="protein sequence ID" value="MDR6765662.1"/>
    <property type="molecule type" value="Genomic_DNA"/>
</dbReference>
<organism evidence="1 4">
    <name type="scientific">Acidovorax delafieldii</name>
    <name type="common">Pseudomonas delafieldii</name>
    <dbReference type="NCBI Taxonomy" id="47920"/>
    <lineage>
        <taxon>Bacteria</taxon>
        <taxon>Pseudomonadati</taxon>
        <taxon>Pseudomonadota</taxon>
        <taxon>Betaproteobacteria</taxon>
        <taxon>Burkholderiales</taxon>
        <taxon>Comamonadaceae</taxon>
        <taxon>Acidovorax</taxon>
    </lineage>
</organism>
<evidence type="ECO:0000313" key="1">
    <source>
        <dbReference type="EMBL" id="MDR6765662.1"/>
    </source>
</evidence>
<accession>A0AAJ2EZZ0</accession>
<sequence>MTRRVTIQTPLGEQLQFRKLEGTEALSDLFSLEVDLVSPSKNIDPKALLGKAASVVVETEGLGKRYLSGLVTHFGMRGRIIAGLPTACVCGPGFGSPRAKPISRFSST</sequence>
<name>A0AAJ2EZZ0_ACIDE</name>
<dbReference type="AlphaFoldDB" id="A0AAJ2EZZ0"/>
<dbReference type="Proteomes" id="UP001249076">
    <property type="component" value="Unassembled WGS sequence"/>
</dbReference>
<protein>
    <submittedName>
        <fullName evidence="1">Type VI secretion system secreted protein VgrG</fullName>
    </submittedName>
</protein>
<reference evidence="1 3" key="1">
    <citation type="submission" date="2023-07" db="EMBL/GenBank/DDBJ databases">
        <title>Sorghum-associated microbial communities from plants grown in Nebraska, USA.</title>
        <authorList>
            <person name="Schachtman D."/>
        </authorList>
    </citation>
    <scope>NUCLEOTIDE SEQUENCE</scope>
    <source>
        <strain evidence="2 3">BE105</strain>
        <strain evidence="1">BE69</strain>
    </source>
</reference>
<comment type="caution">
    <text evidence="1">The sequence shown here is derived from an EMBL/GenBank/DDBJ whole genome shotgun (WGS) entry which is preliminary data.</text>
</comment>
<evidence type="ECO:0000313" key="2">
    <source>
        <dbReference type="EMBL" id="MDR6836099.1"/>
    </source>
</evidence>
<dbReference type="Gene3D" id="2.30.110.50">
    <property type="match status" value="1"/>
</dbReference>